<evidence type="ECO:0000256" key="1">
    <source>
        <dbReference type="SAM" id="SignalP"/>
    </source>
</evidence>
<dbReference type="InterPro" id="IPR043504">
    <property type="entry name" value="Peptidase_S1_PA_chymotrypsin"/>
</dbReference>
<reference evidence="3 4" key="1">
    <citation type="submission" date="2019-12" db="EMBL/GenBank/DDBJ databases">
        <title>Chromosome-level assembly of the Caenorhabditis remanei genome.</title>
        <authorList>
            <person name="Teterina A.A."/>
            <person name="Willis J.H."/>
            <person name="Phillips P.C."/>
        </authorList>
    </citation>
    <scope>NUCLEOTIDE SEQUENCE [LARGE SCALE GENOMIC DNA]</scope>
    <source>
        <strain evidence="3 4">PX506</strain>
        <tissue evidence="3">Whole organism</tissue>
    </source>
</reference>
<dbReference type="Gene3D" id="2.40.10.10">
    <property type="entry name" value="Trypsin-like serine proteases"/>
    <property type="match status" value="1"/>
</dbReference>
<proteinExistence type="predicted"/>
<dbReference type="RefSeq" id="XP_003118269.2">
    <property type="nucleotide sequence ID" value="XM_003118221.2"/>
</dbReference>
<dbReference type="AlphaFoldDB" id="A0A6A5G060"/>
<dbReference type="InterPro" id="IPR001254">
    <property type="entry name" value="Trypsin_dom"/>
</dbReference>
<name>A0A6A5G060_CAERE</name>
<comment type="caution">
    <text evidence="3">The sequence shown here is derived from an EMBL/GenBank/DDBJ whole genome shotgun (WGS) entry which is preliminary data.</text>
</comment>
<dbReference type="InterPro" id="IPR009003">
    <property type="entry name" value="Peptidase_S1_PA"/>
</dbReference>
<accession>A0A6A5G060</accession>
<dbReference type="GeneID" id="9825685"/>
<evidence type="ECO:0000313" key="4">
    <source>
        <dbReference type="Proteomes" id="UP000483820"/>
    </source>
</evidence>
<dbReference type="Proteomes" id="UP000483820">
    <property type="component" value="Chromosome X"/>
</dbReference>
<keyword evidence="1" id="KW-0732">Signal</keyword>
<organism evidence="3 4">
    <name type="scientific">Caenorhabditis remanei</name>
    <name type="common">Caenorhabditis vulgaris</name>
    <dbReference type="NCBI Taxonomy" id="31234"/>
    <lineage>
        <taxon>Eukaryota</taxon>
        <taxon>Metazoa</taxon>
        <taxon>Ecdysozoa</taxon>
        <taxon>Nematoda</taxon>
        <taxon>Chromadorea</taxon>
        <taxon>Rhabditida</taxon>
        <taxon>Rhabditina</taxon>
        <taxon>Rhabditomorpha</taxon>
        <taxon>Rhabditoidea</taxon>
        <taxon>Rhabditidae</taxon>
        <taxon>Peloderinae</taxon>
        <taxon>Caenorhabditis</taxon>
    </lineage>
</organism>
<gene>
    <name evidence="3" type="ORF">GCK72_024783</name>
</gene>
<dbReference type="GO" id="GO:0004252">
    <property type="term" value="F:serine-type endopeptidase activity"/>
    <property type="evidence" value="ECO:0007669"/>
    <property type="project" value="InterPro"/>
</dbReference>
<dbReference type="SUPFAM" id="SSF50494">
    <property type="entry name" value="Trypsin-like serine proteases"/>
    <property type="match status" value="1"/>
</dbReference>
<protein>
    <recommendedName>
        <fullName evidence="2">Peptidase S1 domain-containing protein</fullName>
    </recommendedName>
</protein>
<feature type="domain" description="Peptidase S1" evidence="2">
    <location>
        <begin position="35"/>
        <end position="157"/>
    </location>
</feature>
<evidence type="ECO:0000313" key="3">
    <source>
        <dbReference type="EMBL" id="KAF1748316.1"/>
    </source>
</evidence>
<sequence length="279" mass="31297">MLFRAIVVASICALVLSLYIADPTRWTRHQYLVKVLTKDTKTGTISTCTGTLLSPSVVLTSARCFPKDQKNVAGQAVVVKRDSLDLMNKAMLAVRIDGDMALMKIDAIKDEQFCDKDPHPPRVARLNFKPSLTEATYLTVQPKELQDMRCRVLGFKTKDDVEEFATSKELQIQELDVRADQDNLMFSEVNANTTGRVCWDDIGAPLECVLNDEDIKWTQVGFVHGLYGRETDQDTNSTISFSCSDVQTMQFVVFNDNTFAHAIESVDKSSVFEAQDKCF</sequence>
<feature type="signal peptide" evidence="1">
    <location>
        <begin position="1"/>
        <end position="17"/>
    </location>
</feature>
<dbReference type="EMBL" id="WUAV01000006">
    <property type="protein sequence ID" value="KAF1748316.1"/>
    <property type="molecule type" value="Genomic_DNA"/>
</dbReference>
<feature type="chain" id="PRO_5025419321" description="Peptidase S1 domain-containing protein" evidence="1">
    <location>
        <begin position="18"/>
        <end position="279"/>
    </location>
</feature>
<dbReference type="GO" id="GO:0006508">
    <property type="term" value="P:proteolysis"/>
    <property type="evidence" value="ECO:0007669"/>
    <property type="project" value="InterPro"/>
</dbReference>
<dbReference type="Pfam" id="PF00089">
    <property type="entry name" value="Trypsin"/>
    <property type="match status" value="1"/>
</dbReference>
<dbReference type="KEGG" id="crq:GCK72_024783"/>
<dbReference type="CTD" id="9825685"/>
<evidence type="ECO:0000259" key="2">
    <source>
        <dbReference type="Pfam" id="PF00089"/>
    </source>
</evidence>